<evidence type="ECO:0000256" key="5">
    <source>
        <dbReference type="ARBA" id="ARBA00022967"/>
    </source>
</evidence>
<evidence type="ECO:0000256" key="4">
    <source>
        <dbReference type="ARBA" id="ARBA00022692"/>
    </source>
</evidence>
<dbReference type="FunFam" id="1.20.120.80:FF:000002">
    <property type="entry name" value="Cytochrome c oxidase subunit 3"/>
    <property type="match status" value="1"/>
</dbReference>
<feature type="transmembrane region" description="Helical" evidence="9">
    <location>
        <begin position="203"/>
        <end position="227"/>
    </location>
</feature>
<dbReference type="InterPro" id="IPR035973">
    <property type="entry name" value="Cyt_c_oxidase_su3-like_sf"/>
</dbReference>
<dbReference type="FunFam" id="1.10.287.70:FF:000082">
    <property type="entry name" value="Cytochrome c oxidase subunit 3"/>
    <property type="match status" value="1"/>
</dbReference>
<dbReference type="GO" id="GO:0045277">
    <property type="term" value="C:respiratory chain complex IV"/>
    <property type="evidence" value="ECO:0007669"/>
    <property type="project" value="UniProtKB-ARBA"/>
</dbReference>
<evidence type="ECO:0000256" key="7">
    <source>
        <dbReference type="ARBA" id="ARBA00023136"/>
    </source>
</evidence>
<feature type="transmembrane region" description="Helical" evidence="9">
    <location>
        <begin position="45"/>
        <end position="65"/>
    </location>
</feature>
<comment type="similarity">
    <text evidence="2 8">Belongs to the cytochrome c oxidase subunit 3 family.</text>
</comment>
<dbReference type="GO" id="GO:0031090">
    <property type="term" value="C:organelle membrane"/>
    <property type="evidence" value="ECO:0007669"/>
    <property type="project" value="UniProtKB-ARBA"/>
</dbReference>
<dbReference type="InterPro" id="IPR013833">
    <property type="entry name" value="Cyt_c_oxidase_su3_a-hlx"/>
</dbReference>
<dbReference type="GO" id="GO:0006123">
    <property type="term" value="P:mitochondrial electron transport, cytochrome c to oxygen"/>
    <property type="evidence" value="ECO:0007669"/>
    <property type="project" value="UniProtKB-ARBA"/>
</dbReference>
<dbReference type="GO" id="GO:0031967">
    <property type="term" value="C:organelle envelope"/>
    <property type="evidence" value="ECO:0007669"/>
    <property type="project" value="UniProtKB-ARBA"/>
</dbReference>
<dbReference type="InterPro" id="IPR033945">
    <property type="entry name" value="Cyt_c_oxase_su3_dom"/>
</dbReference>
<evidence type="ECO:0000256" key="6">
    <source>
        <dbReference type="ARBA" id="ARBA00022989"/>
    </source>
</evidence>
<dbReference type="SUPFAM" id="SSF81452">
    <property type="entry name" value="Cytochrome c oxidase subunit III-like"/>
    <property type="match status" value="1"/>
</dbReference>
<keyword evidence="6 9" id="KW-1133">Transmembrane helix</keyword>
<dbReference type="GO" id="GO:0005739">
    <property type="term" value="C:mitochondrion"/>
    <property type="evidence" value="ECO:0007669"/>
    <property type="project" value="TreeGrafter"/>
</dbReference>
<keyword evidence="4 8" id="KW-0812">Transmembrane</keyword>
<dbReference type="Pfam" id="PF00510">
    <property type="entry name" value="COX3"/>
    <property type="match status" value="1"/>
</dbReference>
<feature type="transmembrane region" description="Helical" evidence="9">
    <location>
        <begin position="247"/>
        <end position="269"/>
    </location>
</feature>
<dbReference type="PROSITE" id="PS50253">
    <property type="entry name" value="COX3"/>
    <property type="match status" value="1"/>
</dbReference>
<feature type="transmembrane region" description="Helical" evidence="9">
    <location>
        <begin position="86"/>
        <end position="109"/>
    </location>
</feature>
<accession>A0A4Y5T7M2</accession>
<proteinExistence type="inferred from homology"/>
<gene>
    <name evidence="11" type="primary">cox3</name>
</gene>
<dbReference type="PANTHER" id="PTHR11403:SF7">
    <property type="entry name" value="CYTOCHROME C OXIDASE SUBUNIT 3"/>
    <property type="match status" value="1"/>
</dbReference>
<evidence type="ECO:0000256" key="2">
    <source>
        <dbReference type="ARBA" id="ARBA00010581"/>
    </source>
</evidence>
<reference evidence="11" key="1">
    <citation type="submission" date="2018-02" db="EMBL/GenBank/DDBJ databases">
        <title>Mitochondrial genome of the brown alga Ishige okamurae.</title>
        <authorList>
            <person name="Liu F."/>
        </authorList>
    </citation>
    <scope>NUCLEOTIDE SEQUENCE</scope>
</reference>
<sequence>MKQPKEKNQKHPFHIVSRSPWPILVSFSALFTVIGFVGYCHTIKNSLLLFFSGLVLLLSGLCCWWRDVIREATFEGKHTKAVQRGIYIGMILFIISEAMFFFAFFWAFFSSAINPVPQIGGVWPPAGLTPINPLGLPLLNTFILLTSGATVTCCHHSIVGGLRKRALLSLFSTVCLGMLFTGFQYVEYLRAPFSISDGIYGSIFYMLTGFHGFHVIVGTIFLIVGLIRLYHGHFSQKRHIGFETAAWYWHFVDVVWIIVYLTFYCWGGPVS</sequence>
<comment type="subcellular location">
    <subcellularLocation>
        <location evidence="1">Membrane</location>
        <topology evidence="1">Multi-pass membrane protein</topology>
    </subcellularLocation>
</comment>
<feature type="transmembrane region" description="Helical" evidence="9">
    <location>
        <begin position="21"/>
        <end position="39"/>
    </location>
</feature>
<dbReference type="AlphaFoldDB" id="A0A4Y5T7M2"/>
<dbReference type="CDD" id="cd01665">
    <property type="entry name" value="Cyt_c_Oxidase_III"/>
    <property type="match status" value="1"/>
</dbReference>
<evidence type="ECO:0000256" key="3">
    <source>
        <dbReference type="ARBA" id="ARBA00015944"/>
    </source>
</evidence>
<evidence type="ECO:0000313" key="11">
    <source>
        <dbReference type="EMBL" id="QDB64167.1"/>
    </source>
</evidence>
<dbReference type="Gene3D" id="1.10.287.70">
    <property type="match status" value="1"/>
</dbReference>
<feature type="transmembrane region" description="Helical" evidence="9">
    <location>
        <begin position="166"/>
        <end position="183"/>
    </location>
</feature>
<feature type="transmembrane region" description="Helical" evidence="9">
    <location>
        <begin position="134"/>
        <end position="154"/>
    </location>
</feature>
<dbReference type="GO" id="GO:0004129">
    <property type="term" value="F:cytochrome-c oxidase activity"/>
    <property type="evidence" value="ECO:0007669"/>
    <property type="project" value="InterPro"/>
</dbReference>
<dbReference type="InterPro" id="IPR024791">
    <property type="entry name" value="Cyt_c/ubiquinol_Oxase_su3"/>
</dbReference>
<geneLocation type="mitochondrion" evidence="11"/>
<dbReference type="EMBL" id="MG940857">
    <property type="protein sequence ID" value="QDB64167.1"/>
    <property type="molecule type" value="Genomic_DNA"/>
</dbReference>
<keyword evidence="8 11" id="KW-0496">Mitochondrion</keyword>
<protein>
    <recommendedName>
        <fullName evidence="3 8">Cytochrome c oxidase subunit 3</fullName>
    </recommendedName>
</protein>
<feature type="domain" description="Heme-copper oxidase subunit III family profile" evidence="10">
    <location>
        <begin position="9"/>
        <end position="268"/>
    </location>
</feature>
<evidence type="ECO:0000259" key="10">
    <source>
        <dbReference type="PROSITE" id="PS50253"/>
    </source>
</evidence>
<name>A0A4Y5T7M2_9PHAE</name>
<keyword evidence="7 9" id="KW-0472">Membrane</keyword>
<dbReference type="InterPro" id="IPR000298">
    <property type="entry name" value="Cyt_c_oxidase-like_su3"/>
</dbReference>
<dbReference type="Gene3D" id="1.20.120.80">
    <property type="entry name" value="Cytochrome c oxidase, subunit III, four-helix bundle"/>
    <property type="match status" value="1"/>
</dbReference>
<evidence type="ECO:0000256" key="8">
    <source>
        <dbReference type="RuleBase" id="RU003375"/>
    </source>
</evidence>
<keyword evidence="5" id="KW-1278">Translocase</keyword>
<dbReference type="PANTHER" id="PTHR11403">
    <property type="entry name" value="CYTOCHROME C OXIDASE SUBUNIT III"/>
    <property type="match status" value="1"/>
</dbReference>
<comment type="function">
    <text evidence="8">Component of the cytochrome c oxidase, the last enzyme in the mitochondrial electron transport chain which drives oxidative phosphorylation. The respiratory chain contains 3 multisubunit complexes succinate dehydrogenase (complex II, CII), ubiquinol-cytochrome c oxidoreductase (cytochrome b-c1 complex, complex III, CIII) and cytochrome c oxidase (complex IV, CIV), that cooperate to transfer electrons derived from NADH and succinate to molecular oxygen, creating an electrochemical gradient over the inner membrane that drives transmembrane transport and the ATP synthase. Cytochrome c oxidase is the component of the respiratory chain that catalyzes the reduction of oxygen to water. Electrons originating from reduced cytochrome c in the intermembrane space (IMS) are transferred via the dinuclear copper A center (CU(A)) of subunit 2 and heme A of subunit 1 to the active site in subunit 1, a binuclear center (BNC) formed by heme A3 and copper B (CU(B)). The BNC reduces molecular oxygen to 2 water molecules using 4 electrons from cytochrome c in the IMS and 4 protons from the mitochondrial matrix.</text>
</comment>
<organism evidence="11">
    <name type="scientific">Ishige okamurae</name>
    <dbReference type="NCBI Taxonomy" id="233772"/>
    <lineage>
        <taxon>Eukaryota</taxon>
        <taxon>Sar</taxon>
        <taxon>Stramenopiles</taxon>
        <taxon>Ochrophyta</taxon>
        <taxon>PX clade</taxon>
        <taxon>Phaeophyceae</taxon>
        <taxon>Ectocarpales</taxon>
        <taxon>Ishigeaceae</taxon>
        <taxon>Ishige</taxon>
    </lineage>
</organism>
<evidence type="ECO:0000256" key="1">
    <source>
        <dbReference type="ARBA" id="ARBA00004141"/>
    </source>
</evidence>
<evidence type="ECO:0000256" key="9">
    <source>
        <dbReference type="SAM" id="Phobius"/>
    </source>
</evidence>